<dbReference type="Gene3D" id="3.40.50.620">
    <property type="entry name" value="HUPs"/>
    <property type="match status" value="1"/>
</dbReference>
<dbReference type="Pfam" id="PF01171">
    <property type="entry name" value="ATP_bind_3"/>
    <property type="match status" value="1"/>
</dbReference>
<dbReference type="PANTHER" id="PTHR43033:SF1">
    <property type="entry name" value="TRNA(ILE)-LYSIDINE SYNTHASE-RELATED"/>
    <property type="match status" value="1"/>
</dbReference>
<evidence type="ECO:0000256" key="3">
    <source>
        <dbReference type="ARBA" id="ARBA00022741"/>
    </source>
</evidence>
<dbReference type="KEGG" id="lhe:lhv_0295"/>
<evidence type="ECO:0000256" key="6">
    <source>
        <dbReference type="HAMAP-Rule" id="MF_01161"/>
    </source>
</evidence>
<reference evidence="8 9" key="1">
    <citation type="journal article" date="2008" name="J. Bacteriol.">
        <title>Genome sequence of Lactobacillus helveticus: an organism distinguished by selective gene loss and IS element expansion.</title>
        <authorList>
            <person name="Callanan M."/>
            <person name="Kaleta P."/>
            <person name="O'Callaghan J."/>
            <person name="O'Sullivan O."/>
            <person name="Jordan K."/>
            <person name="McAuliffe O."/>
            <person name="Sangrador-Vegas A."/>
            <person name="Slattery L."/>
            <person name="Fitzgerald G.F."/>
            <person name="Beresford T."/>
            <person name="Ross R.P."/>
        </authorList>
    </citation>
    <scope>NUCLEOTIDE SEQUENCE [LARGE SCALE GENOMIC DNA]</scope>
    <source>
        <strain evidence="8 9">DPC 4571</strain>
    </source>
</reference>
<dbReference type="InterPro" id="IPR012094">
    <property type="entry name" value="tRNA_Ile_lys_synt"/>
</dbReference>
<dbReference type="CDD" id="cd01992">
    <property type="entry name" value="TilS_N"/>
    <property type="match status" value="1"/>
</dbReference>
<comment type="catalytic activity">
    <reaction evidence="5 6">
        <text>cytidine(34) in tRNA(Ile2) + L-lysine + ATP = lysidine(34) in tRNA(Ile2) + AMP + diphosphate + H(+)</text>
        <dbReference type="Rhea" id="RHEA:43744"/>
        <dbReference type="Rhea" id="RHEA-COMP:10625"/>
        <dbReference type="Rhea" id="RHEA-COMP:10670"/>
        <dbReference type="ChEBI" id="CHEBI:15378"/>
        <dbReference type="ChEBI" id="CHEBI:30616"/>
        <dbReference type="ChEBI" id="CHEBI:32551"/>
        <dbReference type="ChEBI" id="CHEBI:33019"/>
        <dbReference type="ChEBI" id="CHEBI:82748"/>
        <dbReference type="ChEBI" id="CHEBI:83665"/>
        <dbReference type="ChEBI" id="CHEBI:456215"/>
        <dbReference type="EC" id="6.3.4.19"/>
    </reaction>
</comment>
<evidence type="ECO:0000256" key="1">
    <source>
        <dbReference type="ARBA" id="ARBA00022598"/>
    </source>
</evidence>
<dbReference type="EC" id="6.3.4.19" evidence="6"/>
<evidence type="ECO:0000256" key="4">
    <source>
        <dbReference type="ARBA" id="ARBA00022840"/>
    </source>
</evidence>
<dbReference type="GO" id="GO:0006400">
    <property type="term" value="P:tRNA modification"/>
    <property type="evidence" value="ECO:0007669"/>
    <property type="project" value="UniProtKB-UniRule"/>
</dbReference>
<dbReference type="AlphaFoldDB" id="A8YXJ1"/>
<dbReference type="HAMAP" id="MF_01161">
    <property type="entry name" value="tRNA_Ile_lys_synt"/>
    <property type="match status" value="1"/>
</dbReference>
<dbReference type="InterPro" id="IPR011063">
    <property type="entry name" value="TilS/TtcA_N"/>
</dbReference>
<protein>
    <recommendedName>
        <fullName evidence="6">tRNA(Ile)-lysidine synthase</fullName>
        <ecNumber evidence="6">6.3.4.19</ecNumber>
    </recommendedName>
    <alternativeName>
        <fullName evidence="6">tRNA(Ile)-2-lysyl-cytidine synthase</fullName>
    </alternativeName>
    <alternativeName>
        <fullName evidence="6">tRNA(Ile)-lysidine synthetase</fullName>
    </alternativeName>
</protein>
<comment type="function">
    <text evidence="6">Ligates lysine onto the cytidine present at position 34 of the AUA codon-specific tRNA(Ile) that contains the anticodon CAU, in an ATP-dependent manner. Cytidine is converted to lysidine, thus changing the amino acid specificity of the tRNA from methionine to isoleucine.</text>
</comment>
<dbReference type="Proteomes" id="UP000000790">
    <property type="component" value="Chromosome"/>
</dbReference>
<keyword evidence="2 6" id="KW-0819">tRNA processing</keyword>
<gene>
    <name evidence="6" type="primary">tilS</name>
    <name evidence="8" type="ordered locus">lhv_0295</name>
</gene>
<sequence length="431" mass="50520">MTRGGSFFSLGIFMKIADFFRENNINVTDKKLLVAASSGPDSMALLDMLKNLQDNAHFKLMAAHFNHQLRADSEEESKLLKKYCSENHVPLFIAKWPKEDQPKVGIEAAARHARYAFLTQMAKENNADYLLTAHHGDDLLENILLKFIRSGNPEEMNSLQMIGKMHGIKLLRPLLGYSKAELLQYNQEYQIDFVIDSTNQADETMRNRLRHHVVPLLKKENPALIRNALFFSQKMDELIDYVDEKNSAMGQLESFLNVAYRIKSEALSQLTEKERIFFWQRMIWQKYHRRVNENLGNFVVMEYQNYFYLYKKQNILEVRKQEINLNQPFVFRNRKMVLSTERKTDLKLIGDFWFKPDTEFSMGELVPGSKLLLQNGHHVKAKKKFAENAIPLALRPFCLAIYAENEPVFVEKIYQNQNWIKNGKHYFLYNS</sequence>
<comment type="caution">
    <text evidence="6">Lacks conserved residue(s) required for the propagation of feature annotation.</text>
</comment>
<organism evidence="8 9">
    <name type="scientific">Lactobacillus helveticus (strain DPC 4571)</name>
    <dbReference type="NCBI Taxonomy" id="405566"/>
    <lineage>
        <taxon>Bacteria</taxon>
        <taxon>Bacillati</taxon>
        <taxon>Bacillota</taxon>
        <taxon>Bacilli</taxon>
        <taxon>Lactobacillales</taxon>
        <taxon>Lactobacillaceae</taxon>
        <taxon>Lactobacillus</taxon>
    </lineage>
</organism>
<proteinExistence type="inferred from homology"/>
<evidence type="ECO:0000259" key="7">
    <source>
        <dbReference type="Pfam" id="PF01171"/>
    </source>
</evidence>
<keyword evidence="3" id="KW-0547">Nucleotide-binding</keyword>
<feature type="domain" description="tRNA(Ile)-lysidine/2-thiocytidine synthase N-terminal" evidence="7">
    <location>
        <begin position="31"/>
        <end position="211"/>
    </location>
</feature>
<dbReference type="GO" id="GO:0032267">
    <property type="term" value="F:tRNA(Ile)-lysidine synthase activity"/>
    <property type="evidence" value="ECO:0007669"/>
    <property type="project" value="UniProtKB-EC"/>
</dbReference>
<dbReference type="InterPro" id="IPR012795">
    <property type="entry name" value="tRNA_Ile_lys_synt_N"/>
</dbReference>
<dbReference type="GO" id="GO:0005737">
    <property type="term" value="C:cytoplasm"/>
    <property type="evidence" value="ECO:0007669"/>
    <property type="project" value="UniProtKB-SubCell"/>
</dbReference>
<evidence type="ECO:0000256" key="5">
    <source>
        <dbReference type="ARBA" id="ARBA00048539"/>
    </source>
</evidence>
<evidence type="ECO:0000313" key="9">
    <source>
        <dbReference type="Proteomes" id="UP000000790"/>
    </source>
</evidence>
<comment type="similarity">
    <text evidence="6">Belongs to the tRNA(Ile)-lysidine synthase family.</text>
</comment>
<accession>A8YXJ1</accession>
<dbReference type="NCBIfam" id="TIGR02432">
    <property type="entry name" value="lysidine_TilS_N"/>
    <property type="match status" value="1"/>
</dbReference>
<dbReference type="PANTHER" id="PTHR43033">
    <property type="entry name" value="TRNA(ILE)-LYSIDINE SYNTHASE-RELATED"/>
    <property type="match status" value="1"/>
</dbReference>
<name>A8YXJ1_LACH4</name>
<comment type="subcellular location">
    <subcellularLocation>
        <location evidence="6">Cytoplasm</location>
    </subcellularLocation>
</comment>
<dbReference type="HOGENOM" id="CLU_018869_0_2_9"/>
<dbReference type="EMBL" id="CP000517">
    <property type="protein sequence ID" value="ABX26522.1"/>
    <property type="molecule type" value="Genomic_DNA"/>
</dbReference>
<keyword evidence="4" id="KW-0067">ATP-binding</keyword>
<dbReference type="InterPro" id="IPR014729">
    <property type="entry name" value="Rossmann-like_a/b/a_fold"/>
</dbReference>
<evidence type="ECO:0000313" key="8">
    <source>
        <dbReference type="EMBL" id="ABX26522.1"/>
    </source>
</evidence>
<keyword evidence="6" id="KW-0963">Cytoplasm</keyword>
<dbReference type="SUPFAM" id="SSF52402">
    <property type="entry name" value="Adenine nucleotide alpha hydrolases-like"/>
    <property type="match status" value="1"/>
</dbReference>
<dbReference type="GO" id="GO:0005524">
    <property type="term" value="F:ATP binding"/>
    <property type="evidence" value="ECO:0007669"/>
    <property type="project" value="UniProtKB-KW"/>
</dbReference>
<dbReference type="SUPFAM" id="SSF56037">
    <property type="entry name" value="PheT/TilS domain"/>
    <property type="match status" value="1"/>
</dbReference>
<keyword evidence="1 6" id="KW-0436">Ligase</keyword>
<evidence type="ECO:0000256" key="2">
    <source>
        <dbReference type="ARBA" id="ARBA00022694"/>
    </source>
</evidence>
<dbReference type="eggNOG" id="COG0037">
    <property type="taxonomic scope" value="Bacteria"/>
</dbReference>